<evidence type="ECO:0000256" key="2">
    <source>
        <dbReference type="ARBA" id="ARBA00022679"/>
    </source>
</evidence>
<accession>A0AAN6P6B9</accession>
<gene>
    <name evidence="5" type="ORF">C8A01DRAFT_20337</name>
</gene>
<evidence type="ECO:0000256" key="1">
    <source>
        <dbReference type="ARBA" id="ARBA00022603"/>
    </source>
</evidence>
<dbReference type="InterPro" id="IPR029063">
    <property type="entry name" value="SAM-dependent_MTases_sf"/>
</dbReference>
<evidence type="ECO:0000313" key="6">
    <source>
        <dbReference type="Proteomes" id="UP001303115"/>
    </source>
</evidence>
<reference evidence="6" key="1">
    <citation type="journal article" date="2023" name="Mol. Phylogenet. Evol.">
        <title>Genome-scale phylogeny and comparative genomics of the fungal order Sordariales.</title>
        <authorList>
            <person name="Hensen N."/>
            <person name="Bonometti L."/>
            <person name="Westerberg I."/>
            <person name="Brannstrom I.O."/>
            <person name="Guillou S."/>
            <person name="Cros-Aarteil S."/>
            <person name="Calhoun S."/>
            <person name="Haridas S."/>
            <person name="Kuo A."/>
            <person name="Mondo S."/>
            <person name="Pangilinan J."/>
            <person name="Riley R."/>
            <person name="LaButti K."/>
            <person name="Andreopoulos B."/>
            <person name="Lipzen A."/>
            <person name="Chen C."/>
            <person name="Yan M."/>
            <person name="Daum C."/>
            <person name="Ng V."/>
            <person name="Clum A."/>
            <person name="Steindorff A."/>
            <person name="Ohm R.A."/>
            <person name="Martin F."/>
            <person name="Silar P."/>
            <person name="Natvig D.O."/>
            <person name="Lalanne C."/>
            <person name="Gautier V."/>
            <person name="Ament-Velasquez S.L."/>
            <person name="Kruys A."/>
            <person name="Hutchinson M.I."/>
            <person name="Powell A.J."/>
            <person name="Barry K."/>
            <person name="Miller A.N."/>
            <person name="Grigoriev I.V."/>
            <person name="Debuchy R."/>
            <person name="Gladieux P."/>
            <person name="Hiltunen Thoren M."/>
            <person name="Johannesson H."/>
        </authorList>
    </citation>
    <scope>NUCLEOTIDE SEQUENCE [LARGE SCALE GENOMIC DNA]</scope>
    <source>
        <strain evidence="6">CBS 284.82</strain>
    </source>
</reference>
<dbReference type="GO" id="GO:0030798">
    <property type="term" value="F:trans-aconitate 2-methyltransferase activity"/>
    <property type="evidence" value="ECO:0007669"/>
    <property type="project" value="InterPro"/>
</dbReference>
<dbReference type="PANTHER" id="PTHR43861:SF1">
    <property type="entry name" value="TRANS-ACONITATE 2-METHYLTRANSFERASE"/>
    <property type="match status" value="1"/>
</dbReference>
<proteinExistence type="predicted"/>
<dbReference type="Gene3D" id="3.40.50.150">
    <property type="entry name" value="Vaccinia Virus protein VP39"/>
    <property type="match status" value="1"/>
</dbReference>
<protein>
    <submittedName>
        <fullName evidence="5">S-adenosyl-L-methionine-dependent methyltransferase</fullName>
    </submittedName>
</protein>
<evidence type="ECO:0000256" key="3">
    <source>
        <dbReference type="SAM" id="MobiDB-lite"/>
    </source>
</evidence>
<dbReference type="Gene3D" id="1.10.150.290">
    <property type="entry name" value="S-adenosyl-L-methionine-dependent methyltransferases"/>
    <property type="match status" value="1"/>
</dbReference>
<comment type="caution">
    <text evidence="5">The sequence shown here is derived from an EMBL/GenBank/DDBJ whole genome shotgun (WGS) entry which is preliminary data.</text>
</comment>
<keyword evidence="2" id="KW-0808">Transferase</keyword>
<keyword evidence="1 5" id="KW-0489">Methyltransferase</keyword>
<organism evidence="5 6">
    <name type="scientific">Parachaetomium inaequale</name>
    <dbReference type="NCBI Taxonomy" id="2588326"/>
    <lineage>
        <taxon>Eukaryota</taxon>
        <taxon>Fungi</taxon>
        <taxon>Dikarya</taxon>
        <taxon>Ascomycota</taxon>
        <taxon>Pezizomycotina</taxon>
        <taxon>Sordariomycetes</taxon>
        <taxon>Sordariomycetidae</taxon>
        <taxon>Sordariales</taxon>
        <taxon>Chaetomiaceae</taxon>
        <taxon>Parachaetomium</taxon>
    </lineage>
</organism>
<feature type="domain" description="Methyltransferase" evidence="4">
    <location>
        <begin position="51"/>
        <end position="145"/>
    </location>
</feature>
<dbReference type="GO" id="GO:0032259">
    <property type="term" value="P:methylation"/>
    <property type="evidence" value="ECO:0007669"/>
    <property type="project" value="UniProtKB-KW"/>
</dbReference>
<dbReference type="InterPro" id="IPR023149">
    <property type="entry name" value="Trans_acon_MeTrfase_C"/>
</dbReference>
<dbReference type="PANTHER" id="PTHR43861">
    <property type="entry name" value="TRANS-ACONITATE 2-METHYLTRANSFERASE-RELATED"/>
    <property type="match status" value="1"/>
</dbReference>
<name>A0AAN6P6B9_9PEZI</name>
<dbReference type="CDD" id="cd02440">
    <property type="entry name" value="AdoMet_MTases"/>
    <property type="match status" value="1"/>
</dbReference>
<dbReference type="Proteomes" id="UP001303115">
    <property type="component" value="Unassembled WGS sequence"/>
</dbReference>
<dbReference type="InterPro" id="IPR041698">
    <property type="entry name" value="Methyltransf_25"/>
</dbReference>
<sequence length="284" mass="31618">MSSSPKTSNRSPPESTSDWSPDQYLLFRQARDRPIRDLIAFLGPDYAPKHITDLGCGPGTSTALLAARFPSAHLTGVDSSPAMLARARTALPSSVASFAQADVRTYLPDPHTTDLLFSNAVFHWLRTPERLPTITRLLRTLPKGGVLALQVPDNYDEPSHRAMREAAAAPGPWRAYFAALPPDKRPELDPVEPVVAYYDALRPHCSEVEIWTTQYVHVLEDHGGIVEWVKGTGLQPFVNALPEEDGVREGLLRAYRERLEEGYPRAGDGKVLLRYPRRFMVAVR</sequence>
<evidence type="ECO:0000313" key="5">
    <source>
        <dbReference type="EMBL" id="KAK4032584.1"/>
    </source>
</evidence>
<dbReference type="Pfam" id="PF13649">
    <property type="entry name" value="Methyltransf_25"/>
    <property type="match status" value="1"/>
</dbReference>
<dbReference type="EMBL" id="MU854593">
    <property type="protein sequence ID" value="KAK4032584.1"/>
    <property type="molecule type" value="Genomic_DNA"/>
</dbReference>
<feature type="compositionally biased region" description="Polar residues" evidence="3">
    <location>
        <begin position="1"/>
        <end position="20"/>
    </location>
</feature>
<feature type="region of interest" description="Disordered" evidence="3">
    <location>
        <begin position="1"/>
        <end position="22"/>
    </location>
</feature>
<keyword evidence="6" id="KW-1185">Reference proteome</keyword>
<evidence type="ECO:0000259" key="4">
    <source>
        <dbReference type="Pfam" id="PF13649"/>
    </source>
</evidence>
<dbReference type="AlphaFoldDB" id="A0AAN6P6B9"/>
<dbReference type="SUPFAM" id="SSF53335">
    <property type="entry name" value="S-adenosyl-L-methionine-dependent methyltransferases"/>
    <property type="match status" value="1"/>
</dbReference>